<keyword evidence="4" id="KW-0521">NADP</keyword>
<dbReference type="OrthoDB" id="9794387at2"/>
<gene>
    <name evidence="6" type="ORF">F7732_12280</name>
</gene>
<dbReference type="RefSeq" id="WP_151574221.1">
    <property type="nucleotide sequence ID" value="NZ_WBOT01000003.1"/>
</dbReference>
<name>A0A7V7UVB5_9BACI</name>
<dbReference type="NCBIfam" id="NF005381">
    <property type="entry name" value="PRK06924.1"/>
    <property type="match status" value="1"/>
</dbReference>
<dbReference type="Gene3D" id="3.40.50.720">
    <property type="entry name" value="NAD(P)-binding Rossmann-like Domain"/>
    <property type="match status" value="1"/>
</dbReference>
<dbReference type="Proteomes" id="UP000441354">
    <property type="component" value="Unassembled WGS sequence"/>
</dbReference>
<evidence type="ECO:0000256" key="1">
    <source>
        <dbReference type="ARBA" id="ARBA00004496"/>
    </source>
</evidence>
<reference evidence="6 7" key="1">
    <citation type="journal article" date="2014" name="Arch. Microbiol.">
        <title>Bacillus mesophilum sp. nov., strain IITR-54T, a novel 4-chlorobiphenyl dechlorinating bacterium.</title>
        <authorList>
            <person name="Manickam N."/>
            <person name="Singh N.K."/>
            <person name="Bajaj A."/>
            <person name="Kumar R.M."/>
            <person name="Kaur G."/>
            <person name="Kaur N."/>
            <person name="Bala M."/>
            <person name="Kumar A."/>
            <person name="Mayilraj S."/>
        </authorList>
    </citation>
    <scope>NUCLEOTIDE SEQUENCE [LARGE SCALE GENOMIC DNA]</scope>
    <source>
        <strain evidence="6 7">IITR-54</strain>
    </source>
</reference>
<dbReference type="InterPro" id="IPR036291">
    <property type="entry name" value="NAD(P)-bd_dom_sf"/>
</dbReference>
<evidence type="ECO:0000256" key="2">
    <source>
        <dbReference type="ARBA" id="ARBA00006484"/>
    </source>
</evidence>
<dbReference type="EMBL" id="WBOT01000003">
    <property type="protein sequence ID" value="KAB2332852.1"/>
    <property type="molecule type" value="Genomic_DNA"/>
</dbReference>
<keyword evidence="3" id="KW-0963">Cytoplasm</keyword>
<accession>A0A7V7UVB5</accession>
<evidence type="ECO:0000313" key="6">
    <source>
        <dbReference type="EMBL" id="KAB2332852.1"/>
    </source>
</evidence>
<dbReference type="SUPFAM" id="SSF51735">
    <property type="entry name" value="NAD(P)-binding Rossmann-fold domains"/>
    <property type="match status" value="1"/>
</dbReference>
<dbReference type="PROSITE" id="PS00061">
    <property type="entry name" value="ADH_SHORT"/>
    <property type="match status" value="1"/>
</dbReference>
<dbReference type="EC" id="1.1.1.320" evidence="6"/>
<evidence type="ECO:0000256" key="3">
    <source>
        <dbReference type="ARBA" id="ARBA00022490"/>
    </source>
</evidence>
<keyword evidence="5 6" id="KW-0560">Oxidoreductase</keyword>
<dbReference type="Pfam" id="PF00106">
    <property type="entry name" value="adh_short"/>
    <property type="match status" value="1"/>
</dbReference>
<dbReference type="GO" id="GO:0004757">
    <property type="term" value="F:sepiapterin reductase (NADP+) activity"/>
    <property type="evidence" value="ECO:0007669"/>
    <property type="project" value="TreeGrafter"/>
</dbReference>
<dbReference type="InterPro" id="IPR051721">
    <property type="entry name" value="Biopterin_syn/organic_redct"/>
</dbReference>
<sequence length="250" mass="27443">MKKIAIVTGASRGLGAAISQKLVEEGYSIISISRSENSTLHTIAADNDQSYYHFPCNLADGSEVEDTFTKVYEKVNQPDTEEIFLIHNAGTVAPIHTVGHLHHQTVTDSTQINLISPIIMTNKLLKITDKKVTIANITSGAAQRPIEGWSVYCSTKAALNMFTQTVALEQETAGTPHKIFAFNPGIMDTDMQGEIRSSSEEQFTDIAKFQGYKEDGLLRAPETVANIFVSLLLDTETESGVIYQINDFLN</sequence>
<dbReference type="AlphaFoldDB" id="A0A7V7UVB5"/>
<proteinExistence type="inferred from homology"/>
<dbReference type="InterPro" id="IPR002347">
    <property type="entry name" value="SDR_fam"/>
</dbReference>
<dbReference type="GO" id="GO:0006729">
    <property type="term" value="P:tetrahydrobiopterin biosynthetic process"/>
    <property type="evidence" value="ECO:0007669"/>
    <property type="project" value="TreeGrafter"/>
</dbReference>
<evidence type="ECO:0000313" key="7">
    <source>
        <dbReference type="Proteomes" id="UP000441354"/>
    </source>
</evidence>
<dbReference type="GO" id="GO:0005737">
    <property type="term" value="C:cytoplasm"/>
    <property type="evidence" value="ECO:0007669"/>
    <property type="project" value="UniProtKB-SubCell"/>
</dbReference>
<dbReference type="InterPro" id="IPR020904">
    <property type="entry name" value="Sc_DH/Rdtase_CS"/>
</dbReference>
<comment type="caution">
    <text evidence="6">The sequence shown here is derived from an EMBL/GenBank/DDBJ whole genome shotgun (WGS) entry which is preliminary data.</text>
</comment>
<evidence type="ECO:0000256" key="4">
    <source>
        <dbReference type="ARBA" id="ARBA00022857"/>
    </source>
</evidence>
<comment type="similarity">
    <text evidence="2">Belongs to the short-chain dehydrogenases/reductases (SDR) family.</text>
</comment>
<dbReference type="PANTHER" id="PTHR44085">
    <property type="entry name" value="SEPIAPTERIN REDUCTASE"/>
    <property type="match status" value="1"/>
</dbReference>
<dbReference type="PANTHER" id="PTHR44085:SF2">
    <property type="entry name" value="SEPIAPTERIN REDUCTASE"/>
    <property type="match status" value="1"/>
</dbReference>
<evidence type="ECO:0000256" key="5">
    <source>
        <dbReference type="ARBA" id="ARBA00023002"/>
    </source>
</evidence>
<dbReference type="PRINTS" id="PR00081">
    <property type="entry name" value="GDHRDH"/>
</dbReference>
<keyword evidence="7" id="KW-1185">Reference proteome</keyword>
<protein>
    <submittedName>
        <fullName evidence="6">(S)-benzoin forming benzil reductase</fullName>
        <ecNumber evidence="6">1.1.1.320</ecNumber>
    </submittedName>
</protein>
<comment type="subcellular location">
    <subcellularLocation>
        <location evidence="1">Cytoplasm</location>
    </subcellularLocation>
</comment>
<organism evidence="6 7">
    <name type="scientific">Bacillus mesophilum</name>
    <dbReference type="NCBI Taxonomy" id="1071718"/>
    <lineage>
        <taxon>Bacteria</taxon>
        <taxon>Bacillati</taxon>
        <taxon>Bacillota</taxon>
        <taxon>Bacilli</taxon>
        <taxon>Bacillales</taxon>
        <taxon>Bacillaceae</taxon>
        <taxon>Bacillus</taxon>
    </lineage>
</organism>